<keyword evidence="7 8" id="KW-0132">Cell division</keyword>
<dbReference type="PANTHER" id="PTHR43692">
    <property type="entry name" value="UDP-N-ACETYLMURAMOYLALANINE--D-GLUTAMATE LIGASE"/>
    <property type="match status" value="1"/>
</dbReference>
<dbReference type="UniPathway" id="UPA00219"/>
<feature type="domain" description="Mur ligase central" evidence="10">
    <location>
        <begin position="130"/>
        <end position="328"/>
    </location>
</feature>
<evidence type="ECO:0000256" key="4">
    <source>
        <dbReference type="ARBA" id="ARBA00022598"/>
    </source>
</evidence>
<dbReference type="InterPro" id="IPR036565">
    <property type="entry name" value="Mur-like_cat_sf"/>
</dbReference>
<evidence type="ECO:0000256" key="8">
    <source>
        <dbReference type="RuleBase" id="RU003664"/>
    </source>
</evidence>
<dbReference type="EC" id="6.3.2.9" evidence="7 8"/>
<evidence type="ECO:0000256" key="1">
    <source>
        <dbReference type="ARBA" id="ARBA00004496"/>
    </source>
</evidence>
<dbReference type="PANTHER" id="PTHR43692:SF1">
    <property type="entry name" value="UDP-N-ACETYLMURAMOYLALANINE--D-GLUTAMATE LIGASE"/>
    <property type="match status" value="1"/>
</dbReference>
<dbReference type="Pfam" id="PF21799">
    <property type="entry name" value="MurD-like_N"/>
    <property type="match status" value="1"/>
</dbReference>
<dbReference type="GO" id="GO:0008764">
    <property type="term" value="F:UDP-N-acetylmuramoylalanine-D-glutamate ligase activity"/>
    <property type="evidence" value="ECO:0007669"/>
    <property type="project" value="UniProtKB-UniRule"/>
</dbReference>
<comment type="subcellular location">
    <subcellularLocation>
        <location evidence="1 7 8">Cytoplasm</location>
    </subcellularLocation>
</comment>
<organism evidence="11 12">
    <name type="scientific">Thermodesulfovibrio aggregans</name>
    <dbReference type="NCBI Taxonomy" id="86166"/>
    <lineage>
        <taxon>Bacteria</taxon>
        <taxon>Pseudomonadati</taxon>
        <taxon>Nitrospirota</taxon>
        <taxon>Thermodesulfovibrionia</taxon>
        <taxon>Thermodesulfovibrionales</taxon>
        <taxon>Thermodesulfovibrionaceae</taxon>
        <taxon>Thermodesulfovibrio</taxon>
    </lineage>
</organism>
<keyword evidence="6 7" id="KW-0067">ATP-binding</keyword>
<dbReference type="SUPFAM" id="SSF53623">
    <property type="entry name" value="MurD-like peptide ligases, catalytic domain"/>
    <property type="match status" value="1"/>
</dbReference>
<comment type="catalytic activity">
    <reaction evidence="7 8">
        <text>UDP-N-acetyl-alpha-D-muramoyl-L-alanine + D-glutamate + ATP = UDP-N-acetyl-alpha-D-muramoyl-L-alanyl-D-glutamate + ADP + phosphate + H(+)</text>
        <dbReference type="Rhea" id="RHEA:16429"/>
        <dbReference type="ChEBI" id="CHEBI:15378"/>
        <dbReference type="ChEBI" id="CHEBI:29986"/>
        <dbReference type="ChEBI" id="CHEBI:30616"/>
        <dbReference type="ChEBI" id="CHEBI:43474"/>
        <dbReference type="ChEBI" id="CHEBI:83898"/>
        <dbReference type="ChEBI" id="CHEBI:83900"/>
        <dbReference type="ChEBI" id="CHEBI:456216"/>
        <dbReference type="EC" id="6.3.2.9"/>
    </reaction>
</comment>
<keyword evidence="7 8" id="KW-0131">Cell cycle</keyword>
<evidence type="ECO:0000256" key="5">
    <source>
        <dbReference type="ARBA" id="ARBA00022741"/>
    </source>
</evidence>
<dbReference type="InterPro" id="IPR036615">
    <property type="entry name" value="Mur_ligase_C_dom_sf"/>
</dbReference>
<dbReference type="Gene3D" id="3.40.1190.10">
    <property type="entry name" value="Mur-like, catalytic domain"/>
    <property type="match status" value="1"/>
</dbReference>
<name>A0A2J6WP84_9BACT</name>
<dbReference type="InterPro" id="IPR005762">
    <property type="entry name" value="MurD"/>
</dbReference>
<protein>
    <recommendedName>
        <fullName evidence="7 8">UDP-N-acetylmuramoylalanine--D-glutamate ligase</fullName>
        <ecNumber evidence="7 8">6.3.2.9</ecNumber>
    </recommendedName>
    <alternativeName>
        <fullName evidence="7">D-glutamic acid-adding enzyme</fullName>
    </alternativeName>
    <alternativeName>
        <fullName evidence="7">UDP-N-acetylmuramoyl-L-alanyl-D-glutamate synthetase</fullName>
    </alternativeName>
</protein>
<evidence type="ECO:0000256" key="6">
    <source>
        <dbReference type="ARBA" id="ARBA00022840"/>
    </source>
</evidence>
<reference evidence="11 12" key="1">
    <citation type="submission" date="2018-01" db="EMBL/GenBank/DDBJ databases">
        <title>Metagenomic assembled genomes from two thermal pools in the Uzon Caldera, Kamchatka, Russia.</title>
        <authorList>
            <person name="Wilkins L."/>
            <person name="Ettinger C."/>
        </authorList>
    </citation>
    <scope>NUCLEOTIDE SEQUENCE [LARGE SCALE GENOMIC DNA]</scope>
    <source>
        <strain evidence="11">ZAV-04</strain>
    </source>
</reference>
<dbReference type="HAMAP" id="MF_00639">
    <property type="entry name" value="MurD"/>
    <property type="match status" value="1"/>
</dbReference>
<sequence length="486" mass="54161">MQKIINELSELENKKVAIIGAGKSGLAVAKLLLSLGATLTINDKKSEEEILKDIEQLKQFECFERFKIIGGGHPPEAFEDAEVVVVSPGVPLSTPSIVSAIYKGIPVIGEIELSWQILNLVNPEVKTVGITGSNGKSTTSTLVYEFLRKDGKRVCLAGNIGYPMADAVLKILNKQLDIEYLVLELSSFQLEGIKNFKPELATILNITRDHMDRYCQMKEYIEAKAKIFQNQTGDDYLVLNMDDKNTVAVIEYLRNVYLKKGKLPQIFYFSRFQRVYGAYLKDNEVRFNPREEIPQSIFSEMENTVLPVSTFKIKGVHNIENIMAAALLALCAGCRGESIKEVVKEFPGLPHRMEFVREINGVVYVNDSKGTNVDAVAKSLESFPDNVILIAGGRDKDGDFSQLREIVKKKVKALVLIGEAKQKIADALGDLLPYYFENDMKSAVLKAKEIASEGDVVLLSPGCASFDMFRNFEHRGEVFKDIVNSL</sequence>
<dbReference type="NCBIfam" id="TIGR01087">
    <property type="entry name" value="murD"/>
    <property type="match status" value="1"/>
</dbReference>
<keyword evidence="7 8" id="KW-0133">Cell shape</keyword>
<evidence type="ECO:0000313" key="12">
    <source>
        <dbReference type="Proteomes" id="UP000242288"/>
    </source>
</evidence>
<proteinExistence type="inferred from homology"/>
<dbReference type="Pfam" id="PF02875">
    <property type="entry name" value="Mur_ligase_C"/>
    <property type="match status" value="1"/>
</dbReference>
<keyword evidence="7 8" id="KW-0961">Cell wall biogenesis/degradation</keyword>
<dbReference type="GO" id="GO:0051301">
    <property type="term" value="P:cell division"/>
    <property type="evidence" value="ECO:0007669"/>
    <property type="project" value="UniProtKB-KW"/>
</dbReference>
<dbReference type="GO" id="GO:0005524">
    <property type="term" value="F:ATP binding"/>
    <property type="evidence" value="ECO:0007669"/>
    <property type="project" value="UniProtKB-UniRule"/>
</dbReference>
<gene>
    <name evidence="7 11" type="primary">murD</name>
    <name evidence="11" type="ORF">C0186_02000</name>
</gene>
<evidence type="ECO:0000259" key="9">
    <source>
        <dbReference type="Pfam" id="PF02875"/>
    </source>
</evidence>
<comment type="caution">
    <text evidence="11">The sequence shown here is derived from an EMBL/GenBank/DDBJ whole genome shotgun (WGS) entry which is preliminary data.</text>
</comment>
<dbReference type="AlphaFoldDB" id="A0A2J6WP84"/>
<dbReference type="InterPro" id="IPR013221">
    <property type="entry name" value="Mur_ligase_cen"/>
</dbReference>
<dbReference type="Pfam" id="PF08245">
    <property type="entry name" value="Mur_ligase_M"/>
    <property type="match status" value="1"/>
</dbReference>
<evidence type="ECO:0000256" key="3">
    <source>
        <dbReference type="ARBA" id="ARBA00022490"/>
    </source>
</evidence>
<accession>A0A2J6WP84</accession>
<comment type="similarity">
    <text evidence="7">Belongs to the MurCDEF family.</text>
</comment>
<dbReference type="GO" id="GO:0009252">
    <property type="term" value="P:peptidoglycan biosynthetic process"/>
    <property type="evidence" value="ECO:0007669"/>
    <property type="project" value="UniProtKB-UniRule"/>
</dbReference>
<keyword evidence="3 7" id="KW-0963">Cytoplasm</keyword>
<dbReference type="EMBL" id="PNIO01000014">
    <property type="protein sequence ID" value="PMP72178.1"/>
    <property type="molecule type" value="Genomic_DNA"/>
</dbReference>
<feature type="binding site" evidence="7">
    <location>
        <begin position="132"/>
        <end position="138"/>
    </location>
    <ligand>
        <name>ATP</name>
        <dbReference type="ChEBI" id="CHEBI:30616"/>
    </ligand>
</feature>
<dbReference type="Proteomes" id="UP000242288">
    <property type="component" value="Unassembled WGS sequence"/>
</dbReference>
<dbReference type="InterPro" id="IPR004101">
    <property type="entry name" value="Mur_ligase_C"/>
</dbReference>
<evidence type="ECO:0000313" key="11">
    <source>
        <dbReference type="EMBL" id="PMP72178.1"/>
    </source>
</evidence>
<dbReference type="GO" id="GO:0071555">
    <property type="term" value="P:cell wall organization"/>
    <property type="evidence" value="ECO:0007669"/>
    <property type="project" value="UniProtKB-KW"/>
</dbReference>
<dbReference type="SUPFAM" id="SSF51984">
    <property type="entry name" value="MurCD N-terminal domain"/>
    <property type="match status" value="1"/>
</dbReference>
<evidence type="ECO:0000256" key="2">
    <source>
        <dbReference type="ARBA" id="ARBA00004752"/>
    </source>
</evidence>
<dbReference type="Gene3D" id="3.90.190.20">
    <property type="entry name" value="Mur ligase, C-terminal domain"/>
    <property type="match status" value="1"/>
</dbReference>
<keyword evidence="7 8" id="KW-0573">Peptidoglycan synthesis</keyword>
<feature type="domain" description="Mur ligase C-terminal" evidence="9">
    <location>
        <begin position="351"/>
        <end position="461"/>
    </location>
</feature>
<dbReference type="SUPFAM" id="SSF53244">
    <property type="entry name" value="MurD-like peptide ligases, peptide-binding domain"/>
    <property type="match status" value="1"/>
</dbReference>
<comment type="pathway">
    <text evidence="2 7 8">Cell wall biogenesis; peptidoglycan biosynthesis.</text>
</comment>
<evidence type="ECO:0000259" key="10">
    <source>
        <dbReference type="Pfam" id="PF08245"/>
    </source>
</evidence>
<keyword evidence="5 7" id="KW-0547">Nucleotide-binding</keyword>
<comment type="function">
    <text evidence="7 8">Cell wall formation. Catalyzes the addition of glutamate to the nucleotide precursor UDP-N-acetylmuramoyl-L-alanine (UMA).</text>
</comment>
<dbReference type="GO" id="GO:0008360">
    <property type="term" value="P:regulation of cell shape"/>
    <property type="evidence" value="ECO:0007669"/>
    <property type="project" value="UniProtKB-KW"/>
</dbReference>
<keyword evidence="4 7" id="KW-0436">Ligase</keyword>
<dbReference type="GO" id="GO:0005737">
    <property type="term" value="C:cytoplasm"/>
    <property type="evidence" value="ECO:0007669"/>
    <property type="project" value="UniProtKB-SubCell"/>
</dbReference>
<dbReference type="Gene3D" id="3.40.50.720">
    <property type="entry name" value="NAD(P)-binding Rossmann-like Domain"/>
    <property type="match status" value="1"/>
</dbReference>
<evidence type="ECO:0000256" key="7">
    <source>
        <dbReference type="HAMAP-Rule" id="MF_00639"/>
    </source>
</evidence>